<dbReference type="GO" id="GO:0051287">
    <property type="term" value="F:NAD binding"/>
    <property type="evidence" value="ECO:0007669"/>
    <property type="project" value="InterPro"/>
</dbReference>
<dbReference type="InterPro" id="IPR013328">
    <property type="entry name" value="6PGD_dom2"/>
</dbReference>
<dbReference type="SUPFAM" id="SSF48179">
    <property type="entry name" value="6-phosphogluconate dehydrogenase C-terminal domain-like"/>
    <property type="match status" value="1"/>
</dbReference>
<dbReference type="InterPro" id="IPR036291">
    <property type="entry name" value="NAD(P)-bd_dom_sf"/>
</dbReference>
<feature type="domain" description="6-phosphogluconate dehydrogenase NADP-binding" evidence="4">
    <location>
        <begin position="5"/>
        <end position="163"/>
    </location>
</feature>
<evidence type="ECO:0000259" key="5">
    <source>
        <dbReference type="Pfam" id="PF14833"/>
    </source>
</evidence>
<dbReference type="EMBL" id="CP016181">
    <property type="protein sequence ID" value="AWX99259.1"/>
    <property type="molecule type" value="Genomic_DNA"/>
</dbReference>
<dbReference type="PIRSF" id="PIRSF000103">
    <property type="entry name" value="HIBADH"/>
    <property type="match status" value="1"/>
</dbReference>
<keyword evidence="2" id="KW-0520">NAD</keyword>
<dbReference type="InterPro" id="IPR029154">
    <property type="entry name" value="HIBADH-like_NADP-bd"/>
</dbReference>
<dbReference type="SUPFAM" id="SSF51735">
    <property type="entry name" value="NAD(P)-binding Rossmann-fold domains"/>
    <property type="match status" value="1"/>
</dbReference>
<reference evidence="6 7" key="1">
    <citation type="submission" date="2016-06" db="EMBL/GenBank/DDBJ databases">
        <title>The sequenced genome of the ice-adhering bacterium Marinomonas primoryensis, from Antarctica.</title>
        <authorList>
            <person name="Graham L."/>
            <person name="Vance T.D.R."/>
            <person name="Davies P.L."/>
        </authorList>
    </citation>
    <scope>NUCLEOTIDE SEQUENCE [LARGE SCALE GENOMIC DNA]</scope>
    <source>
        <strain evidence="6 7">AceL</strain>
    </source>
</reference>
<feature type="domain" description="3-hydroxyisobutyrate dehydrogenase-like NAD-binding" evidence="5">
    <location>
        <begin position="166"/>
        <end position="285"/>
    </location>
</feature>
<feature type="active site" evidence="3">
    <location>
        <position position="172"/>
    </location>
</feature>
<dbReference type="Pfam" id="PF03446">
    <property type="entry name" value="NAD_binding_2"/>
    <property type="match status" value="1"/>
</dbReference>
<dbReference type="GO" id="GO:0050661">
    <property type="term" value="F:NADP binding"/>
    <property type="evidence" value="ECO:0007669"/>
    <property type="project" value="InterPro"/>
</dbReference>
<organism evidence="6 7">
    <name type="scientific">Marinomonas primoryensis</name>
    <dbReference type="NCBI Taxonomy" id="178399"/>
    <lineage>
        <taxon>Bacteria</taxon>
        <taxon>Pseudomonadati</taxon>
        <taxon>Pseudomonadota</taxon>
        <taxon>Gammaproteobacteria</taxon>
        <taxon>Oceanospirillales</taxon>
        <taxon>Oceanospirillaceae</taxon>
        <taxon>Marinomonas</taxon>
    </lineage>
</organism>
<dbReference type="InterPro" id="IPR008927">
    <property type="entry name" value="6-PGluconate_DH-like_C_sf"/>
</dbReference>
<protein>
    <submittedName>
        <fullName evidence="6">3-hydroxyisobutyrate dehydrogenase</fullName>
    </submittedName>
</protein>
<dbReference type="Gene3D" id="3.40.50.720">
    <property type="entry name" value="NAD(P)-binding Rossmann-like Domain"/>
    <property type="match status" value="1"/>
</dbReference>
<evidence type="ECO:0000313" key="6">
    <source>
        <dbReference type="EMBL" id="AWX99259.1"/>
    </source>
</evidence>
<dbReference type="Gene3D" id="1.10.1040.10">
    <property type="entry name" value="N-(1-d-carboxylethyl)-l-norvaline Dehydrogenase, domain 2"/>
    <property type="match status" value="1"/>
</dbReference>
<dbReference type="Pfam" id="PF14833">
    <property type="entry name" value="NAD_binding_11"/>
    <property type="match status" value="1"/>
</dbReference>
<evidence type="ECO:0000313" key="7">
    <source>
        <dbReference type="Proteomes" id="UP000249898"/>
    </source>
</evidence>
<dbReference type="RefSeq" id="WP_112135873.1">
    <property type="nucleotide sequence ID" value="NZ_CP016181.1"/>
</dbReference>
<name>A0A2Z4PP74_9GAMM</name>
<dbReference type="InterPro" id="IPR006115">
    <property type="entry name" value="6PGDH_NADP-bd"/>
</dbReference>
<proteinExistence type="predicted"/>
<gene>
    <name evidence="6" type="ORF">A8139_04005</name>
</gene>
<accession>A0A2Z4PP74</accession>
<dbReference type="InterPro" id="IPR015815">
    <property type="entry name" value="HIBADH-related"/>
</dbReference>
<sequence>MNQIIGVIGLGNMGRNMAATLVNKAISVIGYDLSEAAREQSIKQGINVVHNLSDLAKQCSVIILSLPKAEHVEAVCLNENGLVTLLPSGSTIIDTTTSVPETSQKVANKLAEHGIAFLDAPVSGGPAGAAAGTMSMVIGGDLTTYNAVLPILEAMSSTRVHVGGVGAGNVAKIANNMLAAAHLITTSEALTLAEKAGVDPAKVLEAINVGSGRSGASQAMFPTWVMNKAYNSGFTMGLMRKDVGLAHDLAQQLNLDLPMAAQTAKLWDESRATLVDSDDFCCIAKCTNPTLFG</sequence>
<dbReference type="GO" id="GO:0016616">
    <property type="term" value="F:oxidoreductase activity, acting on the CH-OH group of donors, NAD or NADP as acceptor"/>
    <property type="evidence" value="ECO:0007669"/>
    <property type="project" value="TreeGrafter"/>
</dbReference>
<dbReference type="Proteomes" id="UP000249898">
    <property type="component" value="Chromosome"/>
</dbReference>
<dbReference type="PANTHER" id="PTHR22981">
    <property type="entry name" value="3-HYDROXYISOBUTYRATE DEHYDROGENASE-RELATED"/>
    <property type="match status" value="1"/>
</dbReference>
<dbReference type="PANTHER" id="PTHR22981:SF7">
    <property type="entry name" value="3-HYDROXYISOBUTYRATE DEHYDROGENASE, MITOCHONDRIAL"/>
    <property type="match status" value="1"/>
</dbReference>
<evidence type="ECO:0000256" key="3">
    <source>
        <dbReference type="PIRSR" id="PIRSR000103-1"/>
    </source>
</evidence>
<dbReference type="AlphaFoldDB" id="A0A2Z4PP74"/>
<evidence type="ECO:0000259" key="4">
    <source>
        <dbReference type="Pfam" id="PF03446"/>
    </source>
</evidence>
<evidence type="ECO:0000256" key="2">
    <source>
        <dbReference type="ARBA" id="ARBA00023027"/>
    </source>
</evidence>
<evidence type="ECO:0000256" key="1">
    <source>
        <dbReference type="ARBA" id="ARBA00023002"/>
    </source>
</evidence>
<dbReference type="OrthoDB" id="9786703at2"/>
<keyword evidence="1" id="KW-0560">Oxidoreductase</keyword>